<evidence type="ECO:0000313" key="1">
    <source>
        <dbReference type="EMBL" id="ORZ30800.1"/>
    </source>
</evidence>
<protein>
    <submittedName>
        <fullName evidence="1">Uncharacterized protein</fullName>
    </submittedName>
</protein>
<dbReference type="AlphaFoldDB" id="A0A1Y2H891"/>
<accession>A0A1Y2H891</accession>
<dbReference type="EMBL" id="MCFL01000074">
    <property type="protein sequence ID" value="ORZ30800.1"/>
    <property type="molecule type" value="Genomic_DNA"/>
</dbReference>
<organism evidence="1 2">
    <name type="scientific">Catenaria anguillulae PL171</name>
    <dbReference type="NCBI Taxonomy" id="765915"/>
    <lineage>
        <taxon>Eukaryota</taxon>
        <taxon>Fungi</taxon>
        <taxon>Fungi incertae sedis</taxon>
        <taxon>Blastocladiomycota</taxon>
        <taxon>Blastocladiomycetes</taxon>
        <taxon>Blastocladiales</taxon>
        <taxon>Catenariaceae</taxon>
        <taxon>Catenaria</taxon>
    </lineage>
</organism>
<name>A0A1Y2H891_9FUNG</name>
<comment type="caution">
    <text evidence="1">The sequence shown here is derived from an EMBL/GenBank/DDBJ whole genome shotgun (WGS) entry which is preliminary data.</text>
</comment>
<dbReference type="Proteomes" id="UP000193411">
    <property type="component" value="Unassembled WGS sequence"/>
</dbReference>
<evidence type="ECO:0000313" key="2">
    <source>
        <dbReference type="Proteomes" id="UP000193411"/>
    </source>
</evidence>
<sequence length="204" mass="22566">MRYSSASSKSSFLSGSRSHCFTCALMHQPCSNPLPAIMAVASFSLTIFAAYLAPPLTSLDPMQHSLRPWIHHFGTTLGTRGQPPRPWVRSATKACLSLHTILVQGTDIREDQRVGLDIQRRHRGRFSRHTSSRQILACWGTVSSISIGRQVVGIARMVRRCRREGGDRVRQGIACDNGRSWCCLPFSVDSLLEMGIAESASHFA</sequence>
<proteinExistence type="predicted"/>
<gene>
    <name evidence="1" type="ORF">BCR44DRAFT_185825</name>
</gene>
<keyword evidence="2" id="KW-1185">Reference proteome</keyword>
<reference evidence="1 2" key="1">
    <citation type="submission" date="2016-07" db="EMBL/GenBank/DDBJ databases">
        <title>Pervasive Adenine N6-methylation of Active Genes in Fungi.</title>
        <authorList>
            <consortium name="DOE Joint Genome Institute"/>
            <person name="Mondo S.J."/>
            <person name="Dannebaum R.O."/>
            <person name="Kuo R.C."/>
            <person name="Labutti K."/>
            <person name="Haridas S."/>
            <person name="Kuo A."/>
            <person name="Salamov A."/>
            <person name="Ahrendt S.R."/>
            <person name="Lipzen A."/>
            <person name="Sullivan W."/>
            <person name="Andreopoulos W.B."/>
            <person name="Clum A."/>
            <person name="Lindquist E."/>
            <person name="Daum C."/>
            <person name="Ramamoorthy G.K."/>
            <person name="Gryganskyi A."/>
            <person name="Culley D."/>
            <person name="Magnuson J.K."/>
            <person name="James T.Y."/>
            <person name="O'Malley M.A."/>
            <person name="Stajich J.E."/>
            <person name="Spatafora J.W."/>
            <person name="Visel A."/>
            <person name="Grigoriev I.V."/>
        </authorList>
    </citation>
    <scope>NUCLEOTIDE SEQUENCE [LARGE SCALE GENOMIC DNA]</scope>
    <source>
        <strain evidence="1 2">PL171</strain>
    </source>
</reference>